<sequence length="208" mass="23410">MEDFAKKVTIAECTGMDEETGRSSSCTIVHLLRNFLAIQQRRAEAYGRLKTGFAEYMVSGGELAYQQLCSEITVEFNDCSKQVLEMESLFLKPDYCRIDLAQLLRAVQAQEKQKLHLTATIQVLKKAGRPSERLVSHENCKFKKPMEHECVHVHEITEAAGTEEAEADAEYDNALNEAIRGVQDAVTAINEHLEEVRYEIAALEAELS</sequence>
<evidence type="ECO:0000313" key="1">
    <source>
        <dbReference type="EMBL" id="KAF3434337.1"/>
    </source>
</evidence>
<dbReference type="EMBL" id="VOIH02000011">
    <property type="protein sequence ID" value="KAF3434337.1"/>
    <property type="molecule type" value="Genomic_DNA"/>
</dbReference>
<evidence type="ECO:0000313" key="2">
    <source>
        <dbReference type="Proteomes" id="UP000796880"/>
    </source>
</evidence>
<protein>
    <submittedName>
        <fullName evidence="1">Uncharacterized protein</fullName>
    </submittedName>
</protein>
<dbReference type="PANTHER" id="PTHR28309">
    <property type="entry name" value="REQUIRED FOR EXCISION 1-B DOMAIN-CONTAINING PROTEIN"/>
    <property type="match status" value="1"/>
</dbReference>
<gene>
    <name evidence="1" type="ORF">FNV43_RR25440</name>
</gene>
<proteinExistence type="predicted"/>
<accession>A0A8K0GM70</accession>
<dbReference type="AlphaFoldDB" id="A0A8K0GM70"/>
<dbReference type="InterPro" id="IPR039491">
    <property type="entry name" value="REX1-B"/>
</dbReference>
<organism evidence="1 2">
    <name type="scientific">Rhamnella rubrinervis</name>
    <dbReference type="NCBI Taxonomy" id="2594499"/>
    <lineage>
        <taxon>Eukaryota</taxon>
        <taxon>Viridiplantae</taxon>
        <taxon>Streptophyta</taxon>
        <taxon>Embryophyta</taxon>
        <taxon>Tracheophyta</taxon>
        <taxon>Spermatophyta</taxon>
        <taxon>Magnoliopsida</taxon>
        <taxon>eudicotyledons</taxon>
        <taxon>Gunneridae</taxon>
        <taxon>Pentapetalae</taxon>
        <taxon>rosids</taxon>
        <taxon>fabids</taxon>
        <taxon>Rosales</taxon>
        <taxon>Rhamnaceae</taxon>
        <taxon>rhamnoid group</taxon>
        <taxon>Rhamneae</taxon>
        <taxon>Rhamnella</taxon>
    </lineage>
</organism>
<dbReference type="PANTHER" id="PTHR28309:SF1">
    <property type="entry name" value="REQUIRED FOR EXCISION 1-B DOMAIN-CONTAINING PROTEIN"/>
    <property type="match status" value="1"/>
</dbReference>
<dbReference type="Pfam" id="PF14966">
    <property type="entry name" value="DNA_repr_REX1B"/>
    <property type="match status" value="1"/>
</dbReference>
<dbReference type="Proteomes" id="UP000796880">
    <property type="component" value="Unassembled WGS sequence"/>
</dbReference>
<name>A0A8K0GM70_9ROSA</name>
<dbReference type="OrthoDB" id="434723at2759"/>
<comment type="caution">
    <text evidence="1">The sequence shown here is derived from an EMBL/GenBank/DDBJ whole genome shotgun (WGS) entry which is preliminary data.</text>
</comment>
<reference evidence="1" key="1">
    <citation type="submission" date="2020-03" db="EMBL/GenBank/DDBJ databases">
        <title>A high-quality chromosome-level genome assembly of a woody plant with both climbing and erect habits, Rhamnella rubrinervis.</title>
        <authorList>
            <person name="Lu Z."/>
            <person name="Yang Y."/>
            <person name="Zhu X."/>
            <person name="Sun Y."/>
        </authorList>
    </citation>
    <scope>NUCLEOTIDE SEQUENCE</scope>
    <source>
        <strain evidence="1">BYM</strain>
        <tissue evidence="1">Leaf</tissue>
    </source>
</reference>
<keyword evidence="2" id="KW-1185">Reference proteome</keyword>